<dbReference type="Gene3D" id="2.60.40.2230">
    <property type="entry name" value="Uncharacterised protein YcnI-like PF07987, DUF1775"/>
    <property type="match status" value="1"/>
</dbReference>
<dbReference type="InterPro" id="IPR038507">
    <property type="entry name" value="YcnI-like_sf"/>
</dbReference>
<organism evidence="2">
    <name type="scientific">freshwater metagenome</name>
    <dbReference type="NCBI Taxonomy" id="449393"/>
    <lineage>
        <taxon>unclassified sequences</taxon>
        <taxon>metagenomes</taxon>
        <taxon>ecological metagenomes</taxon>
    </lineage>
</organism>
<evidence type="ECO:0000313" key="2">
    <source>
        <dbReference type="EMBL" id="CAB4606224.1"/>
    </source>
</evidence>
<dbReference type="AlphaFoldDB" id="A0A6J6H4H8"/>
<name>A0A6J6H4H8_9ZZZZ</name>
<dbReference type="EMBL" id="CAEZUU010000013">
    <property type="protein sequence ID" value="CAB4606224.1"/>
    <property type="molecule type" value="Genomic_DNA"/>
</dbReference>
<gene>
    <name evidence="2" type="ORF">UFOPK1857_00134</name>
</gene>
<sequence>MNLRTAALATTAALSLIVSGSAAPASAHVNVIPGVSANANLTDALTIGKNNTIFFRVGHGCSAETDIKNSQGKVVFKAPVAGATDSGRADTHAFSVTVPATALGDAGITYPRPAYVPGWKSSLKINTDKTATVTWTAINRDFDLPYGPVDGATAVSMFGDFGLRVAFAKGTAGQVIKFSAVQTCFVDVPAVKGSKGKKDSKATTVKIYETWDGTTDTDATDNNKHDAAPSVTVLG</sequence>
<protein>
    <submittedName>
        <fullName evidence="2">Unannotated protein</fullName>
    </submittedName>
</protein>
<proteinExistence type="predicted"/>
<accession>A0A6J6H4H8</accession>
<reference evidence="2" key="1">
    <citation type="submission" date="2020-05" db="EMBL/GenBank/DDBJ databases">
        <authorList>
            <person name="Chiriac C."/>
            <person name="Salcher M."/>
            <person name="Ghai R."/>
            <person name="Kavagutti S V."/>
        </authorList>
    </citation>
    <scope>NUCLEOTIDE SEQUENCE</scope>
</reference>
<feature type="region of interest" description="Disordered" evidence="1">
    <location>
        <begin position="216"/>
        <end position="235"/>
    </location>
</feature>
<evidence type="ECO:0000256" key="1">
    <source>
        <dbReference type="SAM" id="MobiDB-lite"/>
    </source>
</evidence>